<keyword evidence="3" id="KW-0539">Nucleus</keyword>
<dbReference type="InterPro" id="IPR009723">
    <property type="entry name" value="Pop1_N"/>
</dbReference>
<dbReference type="GO" id="GO:0001682">
    <property type="term" value="P:tRNA 5'-leader removal"/>
    <property type="evidence" value="ECO:0007669"/>
    <property type="project" value="InterPro"/>
</dbReference>
<proteinExistence type="predicted"/>
<feature type="region of interest" description="Disordered" evidence="4">
    <location>
        <begin position="917"/>
        <end position="1177"/>
    </location>
</feature>
<evidence type="ECO:0000256" key="1">
    <source>
        <dbReference type="ARBA" id="ARBA00004123"/>
    </source>
</evidence>
<feature type="compositionally biased region" description="Basic residues" evidence="4">
    <location>
        <begin position="1093"/>
        <end position="1102"/>
    </location>
</feature>
<name>A0A0E0F8J0_9ORYZ</name>
<sequence length="1340" mass="147450">MAGVPPPPRQLDVRRFAAARAAELRSLHESVSARLAGRFTQPRSARRRTTGHLPSNKRRRRRSRDAEAADGTEEEEGRPSRGVRRRRELAGNPAEGFSAAGDGARRLRTHLWHAKRFSMERRWGFVLPIGAQGRGRGSRTVLKWLKNGTVVHDASYFTPVELDGPEDSLLSIVRMVLHPSPQDKTPGLKHLHGQVMRGVCYENAMLCRVGCPHLEIVGPVTYMWRPYLREGGELEIEDVDLSSSQIRSDERNSLRRQLWIWIHPAALSEGLETLRAACHQQMQESGDTISCCSLEGKMARLEVIPRISTKLVNKNNVTTSTDTLDSSTGSHLLKGSVFDNADILQSGAILSMIVRDPRDNSVEGTDSSNAVSLDKNNQLMEEYQVPNADETPSEIGNILSSIWLNPGNHDLALSDCRELWDSSLKINPPVDEKILCMEKHYRRIKFFCFDSGNDQGQTSQEKDSISRSCPVFLLKHAKGSLLSVGWSVILPLSWVKPFWFYLVSHGAHAIGSRERRWIASKFKMPCFPYDYPDSKAYSLFMAEEAAAFDKATNCRPSAMRPPRFPVPPLWHCVIANFRKGDGIVSTLEVDDLKSIATALSESLPVNSNSGDAESSPIDAPTSFQLLVPRTIHMLRHHVKEFHEKYLSSSVMEAVTDKSSLVSGANVKTGCSINRLCLVRVLIRAFKEGSFEEGAVVCAPLPSDLSAWNWKTRSEEDEEECLEKWELQLPQSHVTSYFSWLDPSTSNLQLPNDDSTRKAFRWPIGFVTTGFVHGSSGQDAVAIAFCEAKLLAALRRQQWTHKNLKRKDICVLVRNARSAAYRRALATIVLEQQEDDLKRVLVTSHWSPLLPILPGKRLGNNLTSHFPPNKIFRHHPTPNMSPRIPTRANLALGALLILLTVAATTVPLASAKCIAKNKPEGEEGEPGGAGVAAAHASPEKKPGSTGGLTTMSVGESVPEIKKDSSDDGAAVNESKKPKTSGGLTTLSVDDSQAEPADSIAEPVEDGTDDGEDEQEEKKKKKKKKKSKSKSSDDDDDDDAKKKSKKKPKKKPKNSDDDEDDKKKSKKKPKNPDDDEDDKKKSKSKSSDEDNDGAKKKKKNKSKGKSSGEEDDEKPKKKSKSKSKSSSSDEEDEKKSKSESQAAAEKSAAKPKEEDEEGGSTSAPKNEHHSGTMSLPDPDMIAQPVMQALNPVVKALCGKTDHADLCESSIGQLPQQPPAQLDDIGVLRLSMNALRAKVQEAISVATNRMGAASGDEVSKDAMDDCLQMYDDMKSNLDSADAALKKGDKDTAHTMLDSARTDVDTCEDGFSEREGLKPIMGDLDKILAELSSNTIAIASAIIE</sequence>
<dbReference type="Pfam" id="PF22770">
    <property type="entry name" value="POP1_C"/>
    <property type="match status" value="1"/>
</dbReference>
<dbReference type="CDD" id="cd15800">
    <property type="entry name" value="PMEI-like_2"/>
    <property type="match status" value="1"/>
</dbReference>
<feature type="compositionally biased region" description="Basic residues" evidence="4">
    <location>
        <begin position="44"/>
        <end position="63"/>
    </location>
</feature>
<dbReference type="Gene3D" id="1.20.140.40">
    <property type="entry name" value="Invertase/pectin methylesterase inhibitor family protein"/>
    <property type="match status" value="1"/>
</dbReference>
<dbReference type="Pfam" id="PF06978">
    <property type="entry name" value="POP1_N"/>
    <property type="match status" value="1"/>
</dbReference>
<dbReference type="SUPFAM" id="SSF101148">
    <property type="entry name" value="Plant invertase/pectin methylesterase inhibitor"/>
    <property type="match status" value="1"/>
</dbReference>
<feature type="compositionally biased region" description="Basic residues" evidence="4">
    <location>
        <begin position="1017"/>
        <end position="1027"/>
    </location>
</feature>
<feature type="compositionally biased region" description="Basic residues" evidence="4">
    <location>
        <begin position="1040"/>
        <end position="1050"/>
    </location>
</feature>
<reference evidence="6" key="2">
    <citation type="submission" date="2018-05" db="EMBL/GenBank/DDBJ databases">
        <title>OmerRS3 (Oryza meridionalis Reference Sequence Version 3).</title>
        <authorList>
            <person name="Zhang J."/>
            <person name="Kudrna D."/>
            <person name="Lee S."/>
            <person name="Talag J."/>
            <person name="Welchert J."/>
            <person name="Wing R.A."/>
        </authorList>
    </citation>
    <scope>NUCLEOTIDE SEQUENCE [LARGE SCALE GENOMIC DNA]</scope>
    <source>
        <strain evidence="6">cv. OR44</strain>
    </source>
</reference>
<dbReference type="EnsemblPlants" id="OMERI11G18670.1">
    <property type="protein sequence ID" value="OMERI11G18670.1"/>
    <property type="gene ID" value="OMERI11G18670"/>
</dbReference>
<dbReference type="eggNOG" id="KOG3322">
    <property type="taxonomic scope" value="Eukaryota"/>
</dbReference>
<dbReference type="GO" id="GO:0000172">
    <property type="term" value="C:ribonuclease MRP complex"/>
    <property type="evidence" value="ECO:0007669"/>
    <property type="project" value="InterPro"/>
</dbReference>
<dbReference type="InterPro" id="IPR035513">
    <property type="entry name" value="Invertase/methylesterase_inhib"/>
</dbReference>
<dbReference type="NCBIfam" id="TIGR01614">
    <property type="entry name" value="PME_inhib"/>
    <property type="match status" value="1"/>
</dbReference>
<dbReference type="PANTHER" id="PTHR22731">
    <property type="entry name" value="RIBONUCLEASES P/MRP PROTEIN SUBUNIT POP1"/>
    <property type="match status" value="1"/>
</dbReference>
<dbReference type="GO" id="GO:0005655">
    <property type="term" value="C:nucleolar ribonuclease P complex"/>
    <property type="evidence" value="ECO:0007669"/>
    <property type="project" value="InterPro"/>
</dbReference>
<keyword evidence="7" id="KW-1185">Reference proteome</keyword>
<reference evidence="6" key="1">
    <citation type="submission" date="2015-04" db="UniProtKB">
        <authorList>
            <consortium name="EnsemblPlants"/>
        </authorList>
    </citation>
    <scope>IDENTIFICATION</scope>
</reference>
<evidence type="ECO:0000313" key="6">
    <source>
        <dbReference type="EnsemblPlants" id="OMERI11G18670.1"/>
    </source>
</evidence>
<evidence type="ECO:0000313" key="7">
    <source>
        <dbReference type="Proteomes" id="UP000008021"/>
    </source>
</evidence>
<dbReference type="Proteomes" id="UP000008021">
    <property type="component" value="Chromosome 11"/>
</dbReference>
<evidence type="ECO:0000256" key="2">
    <source>
        <dbReference type="ARBA" id="ARBA00022694"/>
    </source>
</evidence>
<dbReference type="InterPro" id="IPR012590">
    <property type="entry name" value="POPLD_dom"/>
</dbReference>
<feature type="domain" description="Pectinesterase inhibitor" evidence="5">
    <location>
        <begin position="1186"/>
        <end position="1334"/>
    </location>
</feature>
<dbReference type="Pfam" id="PF04043">
    <property type="entry name" value="PMEI"/>
    <property type="match status" value="1"/>
</dbReference>
<feature type="compositionally biased region" description="Acidic residues" evidence="4">
    <location>
        <begin position="1001"/>
        <end position="1013"/>
    </location>
</feature>
<accession>A0A0E0F8J0</accession>
<feature type="region of interest" description="Disordered" evidence="4">
    <location>
        <begin position="34"/>
        <end position="101"/>
    </location>
</feature>
<dbReference type="InterPro" id="IPR006501">
    <property type="entry name" value="Pectinesterase_inhib_dom"/>
</dbReference>
<protein>
    <recommendedName>
        <fullName evidence="5">Pectinesterase inhibitor domain-containing protein</fullName>
    </recommendedName>
</protein>
<evidence type="ECO:0000256" key="3">
    <source>
        <dbReference type="ARBA" id="ARBA00023242"/>
    </source>
</evidence>
<evidence type="ECO:0000256" key="4">
    <source>
        <dbReference type="SAM" id="MobiDB-lite"/>
    </source>
</evidence>
<dbReference type="HOGENOM" id="CLU_258442_0_0_1"/>
<dbReference type="PANTHER" id="PTHR22731:SF3">
    <property type="entry name" value="RIBONUCLEASES P_MRP PROTEIN SUBUNIT POP1"/>
    <property type="match status" value="1"/>
</dbReference>
<comment type="subcellular location">
    <subcellularLocation>
        <location evidence="1">Nucleus</location>
    </subcellularLocation>
</comment>
<feature type="compositionally biased region" description="Basic and acidic residues" evidence="4">
    <location>
        <begin position="1083"/>
        <end position="1092"/>
    </location>
</feature>
<evidence type="ECO:0000259" key="5">
    <source>
        <dbReference type="SMART" id="SM00856"/>
    </source>
</evidence>
<dbReference type="InterPro" id="IPR055079">
    <property type="entry name" value="POP1_C"/>
</dbReference>
<organism evidence="6">
    <name type="scientific">Oryza meridionalis</name>
    <dbReference type="NCBI Taxonomy" id="40149"/>
    <lineage>
        <taxon>Eukaryota</taxon>
        <taxon>Viridiplantae</taxon>
        <taxon>Streptophyta</taxon>
        <taxon>Embryophyta</taxon>
        <taxon>Tracheophyta</taxon>
        <taxon>Spermatophyta</taxon>
        <taxon>Magnoliopsida</taxon>
        <taxon>Liliopsida</taxon>
        <taxon>Poales</taxon>
        <taxon>Poaceae</taxon>
        <taxon>BOP clade</taxon>
        <taxon>Oryzoideae</taxon>
        <taxon>Oryzeae</taxon>
        <taxon>Oryzinae</taxon>
        <taxon>Oryza</taxon>
    </lineage>
</organism>
<dbReference type="FunFam" id="1.20.140.40:FF:000003">
    <property type="entry name" value="Invertase/pectin methylesterase inhibitor family protein"/>
    <property type="match status" value="1"/>
</dbReference>
<keyword evidence="2" id="KW-0819">tRNA processing</keyword>
<dbReference type="GO" id="GO:0004857">
    <property type="term" value="F:enzyme inhibitor activity"/>
    <property type="evidence" value="ECO:0007669"/>
    <property type="project" value="InterPro"/>
</dbReference>
<feature type="compositionally biased region" description="Polar residues" evidence="4">
    <location>
        <begin position="980"/>
        <end position="989"/>
    </location>
</feature>
<dbReference type="InterPro" id="IPR039182">
    <property type="entry name" value="Pop1"/>
</dbReference>
<dbReference type="SMART" id="SM00856">
    <property type="entry name" value="PMEI"/>
    <property type="match status" value="1"/>
</dbReference>
<dbReference type="STRING" id="40149.A0A0E0F8J0"/>
<dbReference type="Gramene" id="OMERI11G18670.1">
    <property type="protein sequence ID" value="OMERI11G18670.1"/>
    <property type="gene ID" value="OMERI11G18670"/>
</dbReference>
<dbReference type="Pfam" id="PF08170">
    <property type="entry name" value="POPLD"/>
    <property type="match status" value="1"/>
</dbReference>